<dbReference type="AlphaFoldDB" id="A0A832DIW1"/>
<dbReference type="PROSITE" id="PS51186">
    <property type="entry name" value="GNAT"/>
    <property type="match status" value="1"/>
</dbReference>
<evidence type="ECO:0000259" key="1">
    <source>
        <dbReference type="PROSITE" id="PS51186"/>
    </source>
</evidence>
<dbReference type="SUPFAM" id="SSF55729">
    <property type="entry name" value="Acyl-CoA N-acyltransferases (Nat)"/>
    <property type="match status" value="1"/>
</dbReference>
<name>A0A832DIW1_9BACT</name>
<dbReference type="PANTHER" id="PTHR41368">
    <property type="entry name" value="PROTEIN YGHO"/>
    <property type="match status" value="1"/>
</dbReference>
<dbReference type="EMBL" id="DSVI01000004">
    <property type="protein sequence ID" value="HGT46904.1"/>
    <property type="molecule type" value="Genomic_DNA"/>
</dbReference>
<gene>
    <name evidence="2" type="ORF">ENS56_02600</name>
</gene>
<evidence type="ECO:0000313" key="2">
    <source>
        <dbReference type="EMBL" id="HGT46904.1"/>
    </source>
</evidence>
<organism evidence="2">
    <name type="scientific">Ignavibacterium album</name>
    <dbReference type="NCBI Taxonomy" id="591197"/>
    <lineage>
        <taxon>Bacteria</taxon>
        <taxon>Pseudomonadati</taxon>
        <taxon>Ignavibacteriota</taxon>
        <taxon>Ignavibacteria</taxon>
        <taxon>Ignavibacteriales</taxon>
        <taxon>Ignavibacteriaceae</taxon>
        <taxon>Ignavibacterium</taxon>
    </lineage>
</organism>
<accession>A0A832DIW1</accession>
<dbReference type="PANTHER" id="PTHR41368:SF1">
    <property type="entry name" value="PROTEIN YGHO"/>
    <property type="match status" value="1"/>
</dbReference>
<comment type="caution">
    <text evidence="2">The sequence shown here is derived from an EMBL/GenBank/DDBJ whole genome shotgun (WGS) entry which is preliminary data.</text>
</comment>
<dbReference type="Gene3D" id="3.40.630.30">
    <property type="match status" value="1"/>
</dbReference>
<proteinExistence type="predicted"/>
<sequence>MNEIKISTVKTKSDLMRFIKFQWKIYRDDPYWVPPLIMDRKKLLSKEKNPFFKHGDAEYFLAERNGELVGRIAAIRNDLHNKYHHDKVGFFGFFECINDQQVANALFDAAKNWLKERGFNAMRGPANPSSNDEYAMLIEGFNDSPRILMTYNPPYYINLCENYGFKKAKDLYAYSLEHDKVVSSDKVRRVAEIAQKRTGIKITSLNMKDFKNELLKVKYVYNKAWAPNWGFVPMTDEEIDAAAKDLKPLAEPSLVLFGEINNQLVGFALVMLDYNQIFKEMNGHLFPFNFIKLYTKKKNITWARIITLGIIPEYQKKGLDAVFYWEIVNRAAKVGIYKGEASWILEDNDMMNRGAQALNAEIYKKYRVWEIPI</sequence>
<dbReference type="InterPro" id="IPR039968">
    <property type="entry name" value="BcerS-like"/>
</dbReference>
<protein>
    <recommendedName>
        <fullName evidence="1">N-acetyltransferase domain-containing protein</fullName>
    </recommendedName>
</protein>
<dbReference type="CDD" id="cd04301">
    <property type="entry name" value="NAT_SF"/>
    <property type="match status" value="1"/>
</dbReference>
<dbReference type="InterPro" id="IPR000182">
    <property type="entry name" value="GNAT_dom"/>
</dbReference>
<dbReference type="GO" id="GO:0016747">
    <property type="term" value="F:acyltransferase activity, transferring groups other than amino-acyl groups"/>
    <property type="evidence" value="ECO:0007669"/>
    <property type="project" value="InterPro"/>
</dbReference>
<feature type="domain" description="N-acetyltransferase" evidence="1">
    <location>
        <begin position="200"/>
        <end position="373"/>
    </location>
</feature>
<dbReference type="InterPro" id="IPR016181">
    <property type="entry name" value="Acyl_CoA_acyltransferase"/>
</dbReference>
<reference evidence="2" key="1">
    <citation type="journal article" date="2020" name="mSystems">
        <title>Genome- and Community-Level Interaction Insights into Carbon Utilization and Element Cycling Functions of Hydrothermarchaeota in Hydrothermal Sediment.</title>
        <authorList>
            <person name="Zhou Z."/>
            <person name="Liu Y."/>
            <person name="Xu W."/>
            <person name="Pan J."/>
            <person name="Luo Z.H."/>
            <person name="Li M."/>
        </authorList>
    </citation>
    <scope>NUCLEOTIDE SEQUENCE [LARGE SCALE GENOMIC DNA]</scope>
    <source>
        <strain evidence="2">SpSt-500</strain>
    </source>
</reference>